<feature type="signal peptide" evidence="1">
    <location>
        <begin position="1"/>
        <end position="27"/>
    </location>
</feature>
<feature type="chain" id="PRO_5045715358" evidence="1">
    <location>
        <begin position="28"/>
        <end position="132"/>
    </location>
</feature>
<comment type="caution">
    <text evidence="2">The sequence shown here is derived from an EMBL/GenBank/DDBJ whole genome shotgun (WGS) entry which is preliminary data.</text>
</comment>
<keyword evidence="1" id="KW-0732">Signal</keyword>
<evidence type="ECO:0000313" key="3">
    <source>
        <dbReference type="Proteomes" id="UP000627166"/>
    </source>
</evidence>
<accession>A0ABR8YSQ9</accession>
<evidence type="ECO:0000256" key="1">
    <source>
        <dbReference type="SAM" id="SignalP"/>
    </source>
</evidence>
<dbReference type="RefSeq" id="WP_191739890.1">
    <property type="nucleotide sequence ID" value="NZ_JACSQB010000053.1"/>
</dbReference>
<keyword evidence="3" id="KW-1185">Reference proteome</keyword>
<dbReference type="Proteomes" id="UP000627166">
    <property type="component" value="Unassembled WGS sequence"/>
</dbReference>
<evidence type="ECO:0000313" key="2">
    <source>
        <dbReference type="EMBL" id="MBD8046914.1"/>
    </source>
</evidence>
<sequence>MKNFKKIISFMLVAFFTMFTFAPSAFASEVDGVTSQVIEDNEYQRIVTAADETGKYTATYNKLTGNLIVVDDNGEKIVDVYSNISVENDNTIHYLSDDGGIGGLGVISAAAVNAIPYYKATVSANHNYIDAR</sequence>
<dbReference type="EMBL" id="JACSQB010000053">
    <property type="protein sequence ID" value="MBD8046914.1"/>
    <property type="molecule type" value="Genomic_DNA"/>
</dbReference>
<gene>
    <name evidence="2" type="ORF">H9637_07645</name>
</gene>
<organism evidence="2 3">
    <name type="scientific">Clostridium faecium</name>
    <dbReference type="NCBI Taxonomy" id="2762223"/>
    <lineage>
        <taxon>Bacteria</taxon>
        <taxon>Bacillati</taxon>
        <taxon>Bacillota</taxon>
        <taxon>Clostridia</taxon>
        <taxon>Eubacteriales</taxon>
        <taxon>Clostridiaceae</taxon>
        <taxon>Clostridium</taxon>
    </lineage>
</organism>
<reference evidence="2 3" key="1">
    <citation type="submission" date="2020-08" db="EMBL/GenBank/DDBJ databases">
        <title>A Genomic Blueprint of the Chicken Gut Microbiome.</title>
        <authorList>
            <person name="Gilroy R."/>
            <person name="Ravi A."/>
            <person name="Getino M."/>
            <person name="Pursley I."/>
            <person name="Horton D.L."/>
            <person name="Alikhan N.-F."/>
            <person name="Baker D."/>
            <person name="Gharbi K."/>
            <person name="Hall N."/>
            <person name="Watson M."/>
            <person name="Adriaenssens E.M."/>
            <person name="Foster-Nyarko E."/>
            <person name="Jarju S."/>
            <person name="Secka A."/>
            <person name="Antonio M."/>
            <person name="Oren A."/>
            <person name="Chaudhuri R."/>
            <person name="La Ragione R.M."/>
            <person name="Hildebrand F."/>
            <person name="Pallen M.J."/>
        </authorList>
    </citation>
    <scope>NUCLEOTIDE SEQUENCE [LARGE SCALE GENOMIC DNA]</scope>
    <source>
        <strain evidence="2 3">N37</strain>
    </source>
</reference>
<protein>
    <submittedName>
        <fullName evidence="2">Uncharacterized protein</fullName>
    </submittedName>
</protein>
<name>A0ABR8YSQ9_9CLOT</name>
<proteinExistence type="predicted"/>